<protein>
    <submittedName>
        <fullName evidence="1">Uncharacterized protein</fullName>
    </submittedName>
</protein>
<dbReference type="RefSeq" id="XP_045257170.1">
    <property type="nucleotide sequence ID" value="XM_045403970.1"/>
</dbReference>
<reference evidence="1" key="2">
    <citation type="submission" date="2020-03" db="EMBL/GenBank/DDBJ databases">
        <authorList>
            <person name="Fu F.-F."/>
            <person name="Chen J."/>
        </authorList>
    </citation>
    <scope>NUCLEOTIDE SEQUENCE</scope>
    <source>
        <strain evidence="1">Lc1</strain>
    </source>
</reference>
<evidence type="ECO:0000313" key="2">
    <source>
        <dbReference type="Proteomes" id="UP000613401"/>
    </source>
</evidence>
<proteinExistence type="predicted"/>
<organism evidence="1 2">
    <name type="scientific">Colletotrichum gloeosporioides</name>
    <name type="common">Anthracnose fungus</name>
    <name type="synonym">Glomerella cingulata</name>
    <dbReference type="NCBI Taxonomy" id="474922"/>
    <lineage>
        <taxon>Eukaryota</taxon>
        <taxon>Fungi</taxon>
        <taxon>Dikarya</taxon>
        <taxon>Ascomycota</taxon>
        <taxon>Pezizomycotina</taxon>
        <taxon>Sordariomycetes</taxon>
        <taxon>Hypocreomycetidae</taxon>
        <taxon>Glomerellales</taxon>
        <taxon>Glomerellaceae</taxon>
        <taxon>Colletotrichum</taxon>
        <taxon>Colletotrichum gloeosporioides species complex</taxon>
    </lineage>
</organism>
<reference evidence="1" key="1">
    <citation type="journal article" date="2020" name="Phytopathology">
        <title>Genome sequence and comparative analysis of Colletotrichum gloeosporioides isolated from Liriodendron leaves.</title>
        <authorList>
            <person name="Fu F.F."/>
            <person name="Hao Z."/>
            <person name="Wang P."/>
            <person name="Lu Y."/>
            <person name="Xue L.J."/>
            <person name="Wei G."/>
            <person name="Tian Y."/>
            <person name="Baishi H."/>
            <person name="Xu H."/>
            <person name="Shi J."/>
            <person name="Cheng T."/>
            <person name="Wang G."/>
            <person name="Yi Y."/>
            <person name="Chen J."/>
        </authorList>
    </citation>
    <scope>NUCLEOTIDE SEQUENCE</scope>
    <source>
        <strain evidence="1">Lc1</strain>
    </source>
</reference>
<name>A0A8H4C661_COLGL</name>
<dbReference type="Proteomes" id="UP000613401">
    <property type="component" value="Unassembled WGS sequence"/>
</dbReference>
<gene>
    <name evidence="1" type="ORF">GCG54_00003912</name>
</gene>
<dbReference type="EMBL" id="WVTB01000103">
    <property type="protein sequence ID" value="KAF3798010.1"/>
    <property type="molecule type" value="Genomic_DNA"/>
</dbReference>
<accession>A0A8H4C661</accession>
<evidence type="ECO:0000313" key="1">
    <source>
        <dbReference type="EMBL" id="KAF3798010.1"/>
    </source>
</evidence>
<keyword evidence="2" id="KW-1185">Reference proteome</keyword>
<sequence length="73" mass="7992">MSSPTTTNSVEAGGRVYKRRPGACETCKIRKRKCTSSYSESSMNTLDVVLQFLGDGGRPSCEKCLGPIEPKQY</sequence>
<dbReference type="GeneID" id="69011069"/>
<comment type="caution">
    <text evidence="1">The sequence shown here is derived from an EMBL/GenBank/DDBJ whole genome shotgun (WGS) entry which is preliminary data.</text>
</comment>
<dbReference type="AlphaFoldDB" id="A0A8H4C661"/>